<feature type="domain" description="Methyltransferase" evidence="1">
    <location>
        <begin position="64"/>
        <end position="161"/>
    </location>
</feature>
<evidence type="ECO:0000313" key="3">
    <source>
        <dbReference type="Proteomes" id="UP000007392"/>
    </source>
</evidence>
<dbReference type="InterPro" id="IPR041698">
    <property type="entry name" value="Methyltransf_25"/>
</dbReference>
<dbReference type="Gene3D" id="3.40.50.150">
    <property type="entry name" value="Vaccinia Virus protein VP39"/>
    <property type="match status" value="1"/>
</dbReference>
<reference evidence="2 3" key="1">
    <citation type="submission" date="2013-06" db="EMBL/GenBank/DDBJ databases">
        <title>Complete genome sequence of Paenibacillus mucilaginosus K02.</title>
        <authorList>
            <person name="Xiao B."/>
            <person name="Sun L."/>
            <person name="Xiao L."/>
            <person name="Lian B."/>
        </authorList>
    </citation>
    <scope>NUCLEOTIDE SEQUENCE [LARGE SCALE GENOMIC DNA]</scope>
    <source>
        <strain evidence="2 3">K02</strain>
    </source>
</reference>
<dbReference type="InterPro" id="IPR029063">
    <property type="entry name" value="SAM-dependent_MTases_sf"/>
</dbReference>
<dbReference type="SUPFAM" id="SSF53335">
    <property type="entry name" value="S-adenosyl-L-methionine-dependent methyltransferases"/>
    <property type="match status" value="1"/>
</dbReference>
<sequence length="206" mass="23357">MSRLVNEENKGNGEIHLTSNANQSVMFLQQFIRNPKQVGSVIPSSRFLASKMVQSVPWNDVTTIAELGSGTGAVTRFIQRRVTGSTNVLLFEMDEKMRSDLQANYPSFTCHSNACHLTKMMIEKGIHQLDCVISGLPFFNFKSDLREAILHQITEALKPGGRFIAFQYSLQMKKHLSEKFLIDKIDFVPFNFPPAFVYSCRKKEGM</sequence>
<dbReference type="KEGG" id="pmw:B2K_14130"/>
<name>I0BHJ3_9BACL</name>
<accession>I0BHJ3</accession>
<gene>
    <name evidence="2" type="ORF">B2K_14130</name>
</gene>
<organism evidence="2 3">
    <name type="scientific">Paenibacillus mucilaginosus K02</name>
    <dbReference type="NCBI Taxonomy" id="997761"/>
    <lineage>
        <taxon>Bacteria</taxon>
        <taxon>Bacillati</taxon>
        <taxon>Bacillota</taxon>
        <taxon>Bacilli</taxon>
        <taxon>Bacillales</taxon>
        <taxon>Paenibacillaceae</taxon>
        <taxon>Paenibacillus</taxon>
    </lineage>
</organism>
<keyword evidence="2" id="KW-0489">Methyltransferase</keyword>
<dbReference type="Pfam" id="PF13649">
    <property type="entry name" value="Methyltransf_25"/>
    <property type="match status" value="1"/>
</dbReference>
<keyword evidence="2" id="KW-0808">Transferase</keyword>
<evidence type="ECO:0000259" key="1">
    <source>
        <dbReference type="Pfam" id="PF13649"/>
    </source>
</evidence>
<dbReference type="GO" id="GO:0008168">
    <property type="term" value="F:methyltransferase activity"/>
    <property type="evidence" value="ECO:0007669"/>
    <property type="project" value="UniProtKB-KW"/>
</dbReference>
<dbReference type="OrthoDB" id="9805585at2"/>
<evidence type="ECO:0000313" key="2">
    <source>
        <dbReference type="EMBL" id="AFH61840.2"/>
    </source>
</evidence>
<dbReference type="HOGENOM" id="CLU_085338_2_1_9"/>
<dbReference type="GO" id="GO:0032259">
    <property type="term" value="P:methylation"/>
    <property type="evidence" value="ECO:0007669"/>
    <property type="project" value="UniProtKB-KW"/>
</dbReference>
<dbReference type="EMBL" id="CP003422">
    <property type="protein sequence ID" value="AFH61840.2"/>
    <property type="molecule type" value="Genomic_DNA"/>
</dbReference>
<proteinExistence type="predicted"/>
<dbReference type="AlphaFoldDB" id="I0BHJ3"/>
<dbReference type="CDD" id="cd02440">
    <property type="entry name" value="AdoMet_MTases"/>
    <property type="match status" value="1"/>
</dbReference>
<protein>
    <submittedName>
        <fullName evidence="2">Phospholipid N-methyltransferase</fullName>
    </submittedName>
</protein>
<dbReference type="Proteomes" id="UP000007392">
    <property type="component" value="Chromosome"/>
</dbReference>